<proteinExistence type="predicted"/>
<dbReference type="PANTHER" id="PTHR31391:SF163">
    <property type="entry name" value="TF-B3 DOMAIN-CONTAINING PROTEIN"/>
    <property type="match status" value="1"/>
</dbReference>
<reference evidence="8" key="4">
    <citation type="submission" date="2019-03" db="UniProtKB">
        <authorList>
            <consortium name="EnsemblPlants"/>
        </authorList>
    </citation>
    <scope>IDENTIFICATION</scope>
</reference>
<dbReference type="Gene3D" id="2.40.330.10">
    <property type="entry name" value="DNA-binding pseudobarrel domain"/>
    <property type="match status" value="1"/>
</dbReference>
<dbReference type="SUPFAM" id="SSF101936">
    <property type="entry name" value="DNA-binding pseudobarrel domain"/>
    <property type="match status" value="1"/>
</dbReference>
<evidence type="ECO:0000256" key="3">
    <source>
        <dbReference type="ARBA" id="ARBA00023125"/>
    </source>
</evidence>
<evidence type="ECO:0000256" key="2">
    <source>
        <dbReference type="ARBA" id="ARBA00023015"/>
    </source>
</evidence>
<reference evidence="9" key="2">
    <citation type="journal article" date="2017" name="Nat. Plants">
        <title>The Aegilops tauschii genome reveals multiple impacts of transposons.</title>
        <authorList>
            <person name="Zhao G."/>
            <person name="Zou C."/>
            <person name="Li K."/>
            <person name="Wang K."/>
            <person name="Li T."/>
            <person name="Gao L."/>
            <person name="Zhang X."/>
            <person name="Wang H."/>
            <person name="Yang Z."/>
            <person name="Liu X."/>
            <person name="Jiang W."/>
            <person name="Mao L."/>
            <person name="Kong X."/>
            <person name="Jiao Y."/>
            <person name="Jia J."/>
        </authorList>
    </citation>
    <scope>NUCLEOTIDE SEQUENCE [LARGE SCALE GENOMIC DNA]</scope>
    <source>
        <strain evidence="9">cv. AL8/78</strain>
    </source>
</reference>
<dbReference type="InterPro" id="IPR003340">
    <property type="entry name" value="B3_DNA-bd"/>
</dbReference>
<dbReference type="EnsemblPlants" id="AET7Gv20147300.10">
    <property type="protein sequence ID" value="AET7Gv20147300.10"/>
    <property type="gene ID" value="AET7Gv20147300"/>
</dbReference>
<dbReference type="Gramene" id="AET7Gv20147300.10">
    <property type="protein sequence ID" value="AET7Gv20147300.10"/>
    <property type="gene ID" value="AET7Gv20147300"/>
</dbReference>
<keyword evidence="9" id="KW-1185">Reference proteome</keyword>
<dbReference type="SMART" id="SM01019">
    <property type="entry name" value="B3"/>
    <property type="match status" value="1"/>
</dbReference>
<organism evidence="8 9">
    <name type="scientific">Aegilops tauschii subsp. strangulata</name>
    <name type="common">Goatgrass</name>
    <dbReference type="NCBI Taxonomy" id="200361"/>
    <lineage>
        <taxon>Eukaryota</taxon>
        <taxon>Viridiplantae</taxon>
        <taxon>Streptophyta</taxon>
        <taxon>Embryophyta</taxon>
        <taxon>Tracheophyta</taxon>
        <taxon>Spermatophyta</taxon>
        <taxon>Magnoliopsida</taxon>
        <taxon>Liliopsida</taxon>
        <taxon>Poales</taxon>
        <taxon>Poaceae</taxon>
        <taxon>BOP clade</taxon>
        <taxon>Pooideae</taxon>
        <taxon>Triticodae</taxon>
        <taxon>Triticeae</taxon>
        <taxon>Triticinae</taxon>
        <taxon>Aegilops</taxon>
    </lineage>
</organism>
<dbReference type="InterPro" id="IPR044837">
    <property type="entry name" value="REM16-like"/>
</dbReference>
<dbReference type="STRING" id="200361.A0A453QIX9"/>
<dbReference type="PANTHER" id="PTHR31391">
    <property type="entry name" value="B3 DOMAIN-CONTAINING PROTEIN OS11G0197600-RELATED"/>
    <property type="match status" value="1"/>
</dbReference>
<dbReference type="EnsemblPlants" id="AET7Gv20147300.8">
    <property type="protein sequence ID" value="AET7Gv20147300.8"/>
    <property type="gene ID" value="AET7Gv20147300"/>
</dbReference>
<evidence type="ECO:0000256" key="5">
    <source>
        <dbReference type="ARBA" id="ARBA00023242"/>
    </source>
</evidence>
<reference evidence="9" key="1">
    <citation type="journal article" date="2014" name="Science">
        <title>Ancient hybridizations among the ancestral genomes of bread wheat.</title>
        <authorList>
            <consortium name="International Wheat Genome Sequencing Consortium,"/>
            <person name="Marcussen T."/>
            <person name="Sandve S.R."/>
            <person name="Heier L."/>
            <person name="Spannagl M."/>
            <person name="Pfeifer M."/>
            <person name="Jakobsen K.S."/>
            <person name="Wulff B.B."/>
            <person name="Steuernagel B."/>
            <person name="Mayer K.F."/>
            <person name="Olsen O.A."/>
        </authorList>
    </citation>
    <scope>NUCLEOTIDE SEQUENCE [LARGE SCALE GENOMIC DNA]</scope>
    <source>
        <strain evidence="9">cv. AL8/78</strain>
    </source>
</reference>
<dbReference type="Pfam" id="PF02362">
    <property type="entry name" value="B3"/>
    <property type="match status" value="1"/>
</dbReference>
<protein>
    <recommendedName>
        <fullName evidence="7">TF-B3 domain-containing protein</fullName>
    </recommendedName>
</protein>
<keyword evidence="2" id="KW-0805">Transcription regulation</keyword>
<accession>A0A453QIX9</accession>
<evidence type="ECO:0000256" key="1">
    <source>
        <dbReference type="ARBA" id="ARBA00004123"/>
    </source>
</evidence>
<evidence type="ECO:0000313" key="8">
    <source>
        <dbReference type="EnsemblPlants" id="AET7Gv20147300.10"/>
    </source>
</evidence>
<feature type="domain" description="TF-B3" evidence="7">
    <location>
        <begin position="159"/>
        <end position="250"/>
    </location>
</feature>
<name>A0A453QIX9_AEGTS</name>
<dbReference type="CDD" id="cd10017">
    <property type="entry name" value="B3_DNA"/>
    <property type="match status" value="1"/>
</dbReference>
<evidence type="ECO:0000256" key="4">
    <source>
        <dbReference type="ARBA" id="ARBA00023163"/>
    </source>
</evidence>
<keyword evidence="5" id="KW-0539">Nucleus</keyword>
<feature type="region of interest" description="Disordered" evidence="6">
    <location>
        <begin position="1"/>
        <end position="43"/>
    </location>
</feature>
<dbReference type="Gramene" id="AET7Gv20147300.8">
    <property type="protein sequence ID" value="AET7Gv20147300.8"/>
    <property type="gene ID" value="AET7Gv20147300"/>
</dbReference>
<dbReference type="GO" id="GO:0005634">
    <property type="term" value="C:nucleus"/>
    <property type="evidence" value="ECO:0007669"/>
    <property type="project" value="UniProtKB-SubCell"/>
</dbReference>
<feature type="region of interest" description="Disordered" evidence="6">
    <location>
        <begin position="55"/>
        <end position="99"/>
    </location>
</feature>
<feature type="compositionally biased region" description="Basic and acidic residues" evidence="6">
    <location>
        <begin position="30"/>
        <end position="43"/>
    </location>
</feature>
<evidence type="ECO:0000256" key="6">
    <source>
        <dbReference type="SAM" id="MobiDB-lite"/>
    </source>
</evidence>
<dbReference type="AlphaFoldDB" id="A0A453QIX9"/>
<dbReference type="InterPro" id="IPR015300">
    <property type="entry name" value="DNA-bd_pseudobarrel_sf"/>
</dbReference>
<dbReference type="PROSITE" id="PS50863">
    <property type="entry name" value="B3"/>
    <property type="match status" value="1"/>
</dbReference>
<dbReference type="GO" id="GO:0003677">
    <property type="term" value="F:DNA binding"/>
    <property type="evidence" value="ECO:0007669"/>
    <property type="project" value="UniProtKB-KW"/>
</dbReference>
<sequence length="254" mass="29196">PFSSPSPQRAAAARERRNPGEKMAGAVAYEEQRRRQVEENRRKLDQLNLHHLSAALRDAAVAPRPSPVKSAKRKPRGPPPGDAPPRRSGRVASLPEQPNYRFEDTYADIEKKIRWGGSRTHSTRTDLIDRVYATEEARTYATDMAEELQAKLDPRHPSFVKPMTQSHVTGGFWLGLPKQFCTKYLPKRDEWITLVDEKGTESDSYYLARKWGLSAQWKAFAINHKLVDGDCLVFERIHQTRFKVHIIRQSSYYK</sequence>
<evidence type="ECO:0000259" key="7">
    <source>
        <dbReference type="PROSITE" id="PS50863"/>
    </source>
</evidence>
<keyword evidence="3" id="KW-0238">DNA-binding</keyword>
<keyword evidence="4" id="KW-0804">Transcription</keyword>
<comment type="subcellular location">
    <subcellularLocation>
        <location evidence="1">Nucleus</location>
    </subcellularLocation>
</comment>
<evidence type="ECO:0000313" key="9">
    <source>
        <dbReference type="Proteomes" id="UP000015105"/>
    </source>
</evidence>
<reference evidence="8" key="3">
    <citation type="journal article" date="2017" name="Nature">
        <title>Genome sequence of the progenitor of the wheat D genome Aegilops tauschii.</title>
        <authorList>
            <person name="Luo M.C."/>
            <person name="Gu Y.Q."/>
            <person name="Puiu D."/>
            <person name="Wang H."/>
            <person name="Twardziok S.O."/>
            <person name="Deal K.R."/>
            <person name="Huo N."/>
            <person name="Zhu T."/>
            <person name="Wang L."/>
            <person name="Wang Y."/>
            <person name="McGuire P.E."/>
            <person name="Liu S."/>
            <person name="Long H."/>
            <person name="Ramasamy R.K."/>
            <person name="Rodriguez J.C."/>
            <person name="Van S.L."/>
            <person name="Yuan L."/>
            <person name="Wang Z."/>
            <person name="Xia Z."/>
            <person name="Xiao L."/>
            <person name="Anderson O.D."/>
            <person name="Ouyang S."/>
            <person name="Liang Y."/>
            <person name="Zimin A.V."/>
            <person name="Pertea G."/>
            <person name="Qi P."/>
            <person name="Bennetzen J.L."/>
            <person name="Dai X."/>
            <person name="Dawson M.W."/>
            <person name="Muller H.G."/>
            <person name="Kugler K."/>
            <person name="Rivarola-Duarte L."/>
            <person name="Spannagl M."/>
            <person name="Mayer K.F.X."/>
            <person name="Lu F.H."/>
            <person name="Bevan M.W."/>
            <person name="Leroy P."/>
            <person name="Li P."/>
            <person name="You F.M."/>
            <person name="Sun Q."/>
            <person name="Liu Z."/>
            <person name="Lyons E."/>
            <person name="Wicker T."/>
            <person name="Salzberg S.L."/>
            <person name="Devos K.M."/>
            <person name="Dvorak J."/>
        </authorList>
    </citation>
    <scope>NUCLEOTIDE SEQUENCE [LARGE SCALE GENOMIC DNA]</scope>
    <source>
        <strain evidence="8">cv. AL8/78</strain>
    </source>
</reference>
<dbReference type="Proteomes" id="UP000015105">
    <property type="component" value="Chromosome 7D"/>
</dbReference>
<reference evidence="8" key="5">
    <citation type="journal article" date="2021" name="G3 (Bethesda)">
        <title>Aegilops tauschii genome assembly Aet v5.0 features greater sequence contiguity and improved annotation.</title>
        <authorList>
            <person name="Wang L."/>
            <person name="Zhu T."/>
            <person name="Rodriguez J.C."/>
            <person name="Deal K.R."/>
            <person name="Dubcovsky J."/>
            <person name="McGuire P.E."/>
            <person name="Lux T."/>
            <person name="Spannagl M."/>
            <person name="Mayer K.F.X."/>
            <person name="Baldrich P."/>
            <person name="Meyers B.C."/>
            <person name="Huo N."/>
            <person name="Gu Y.Q."/>
            <person name="Zhou H."/>
            <person name="Devos K.M."/>
            <person name="Bennetzen J.L."/>
            <person name="Unver T."/>
            <person name="Budak H."/>
            <person name="Gulick P.J."/>
            <person name="Galiba G."/>
            <person name="Kalapos B."/>
            <person name="Nelson D.R."/>
            <person name="Li P."/>
            <person name="You F.M."/>
            <person name="Luo M.C."/>
            <person name="Dvorak J."/>
        </authorList>
    </citation>
    <scope>NUCLEOTIDE SEQUENCE [LARGE SCALE GENOMIC DNA]</scope>
    <source>
        <strain evidence="8">cv. AL8/78</strain>
    </source>
</reference>